<name>A0AAU7V9H6_9ACTO</name>
<dbReference type="InterPro" id="IPR017850">
    <property type="entry name" value="Alkaline_phosphatase_core_sf"/>
</dbReference>
<dbReference type="AlphaFoldDB" id="A0AAU7V9H6"/>
<evidence type="ECO:0000313" key="1">
    <source>
        <dbReference type="EMBL" id="XBW08919.1"/>
    </source>
</evidence>
<dbReference type="GO" id="GO:0016787">
    <property type="term" value="F:hydrolase activity"/>
    <property type="evidence" value="ECO:0007669"/>
    <property type="project" value="UniProtKB-ARBA"/>
</dbReference>
<dbReference type="PANTHER" id="PTHR10151">
    <property type="entry name" value="ECTONUCLEOTIDE PYROPHOSPHATASE/PHOSPHODIESTERASE"/>
    <property type="match status" value="1"/>
</dbReference>
<sequence length="353" mass="38083">MHRPTSPWLGEVLPAVAAALGHPLEESSITLPAARSAIVIVVDGLGWHQLQAHRGHARTLSSFQGPVLTTCLPSTTAAALTCFSTGRLPGETRMVGYSVRHGDSVMNLLQFAPGVDPLTWQPQETYFSRLEGVEPFVVTAPKFAGSGLTQAAFRGATFVGRRSLAERFEAAARLARERPSLTYLYWSEIDHAGHRYGPGSPQWVEELEDFDAELSQFLRRLPADTLVVLTADHGMVQVHERLDLAEIPALAEGVELLAGEGRAVHVHAEDGAAVRARWADYLGDRARILAPAEYPGVFGDGPGNELMGEAVVFLAGNRVIVDSRTQSAGMVGLEGVHGSFTEEELEIPLLILS</sequence>
<dbReference type="SUPFAM" id="SSF53649">
    <property type="entry name" value="Alkaline phosphatase-like"/>
    <property type="match status" value="1"/>
</dbReference>
<dbReference type="KEGG" id="sapp:SAC06_05025"/>
<accession>A0AAU7V9H6</accession>
<gene>
    <name evidence="1" type="ORF">SAC06_05025</name>
</gene>
<protein>
    <submittedName>
        <fullName evidence="1">Alkaline phosphatase family protein</fullName>
    </submittedName>
</protein>
<reference evidence="1" key="1">
    <citation type="submission" date="2023-11" db="EMBL/GenBank/DDBJ databases">
        <title>Scrofimicrobium hongkongense sp. nov., isolated from a patient with peritonitis.</title>
        <authorList>
            <person name="Lao H.Y."/>
            <person name="Wong A.Y.P."/>
            <person name="Ng T.L."/>
            <person name="Wong R.Y.L."/>
            <person name="Yau M.C.Y."/>
            <person name="Lam J.Y.W."/>
            <person name="Siu G.K.H."/>
        </authorList>
    </citation>
    <scope>NUCLEOTIDE SEQUENCE</scope>
    <source>
        <strain evidence="1">R131</strain>
    </source>
</reference>
<dbReference type="Pfam" id="PF01663">
    <property type="entry name" value="Phosphodiest"/>
    <property type="match status" value="1"/>
</dbReference>
<dbReference type="EMBL" id="CP138335">
    <property type="protein sequence ID" value="XBW08919.1"/>
    <property type="molecule type" value="Genomic_DNA"/>
</dbReference>
<dbReference type="RefSeq" id="WP_350259119.1">
    <property type="nucleotide sequence ID" value="NZ_CP138335.1"/>
</dbReference>
<dbReference type="InterPro" id="IPR002591">
    <property type="entry name" value="Phosphodiest/P_Trfase"/>
</dbReference>
<dbReference type="PANTHER" id="PTHR10151:SF120">
    <property type="entry name" value="BIS(5'-ADENOSYL)-TRIPHOSPHATASE"/>
    <property type="match status" value="1"/>
</dbReference>
<dbReference type="Gene3D" id="3.40.720.10">
    <property type="entry name" value="Alkaline Phosphatase, subunit A"/>
    <property type="match status" value="1"/>
</dbReference>
<organism evidence="1">
    <name type="scientific">Scrofimicrobium appendicitidis</name>
    <dbReference type="NCBI Taxonomy" id="3079930"/>
    <lineage>
        <taxon>Bacteria</taxon>
        <taxon>Bacillati</taxon>
        <taxon>Actinomycetota</taxon>
        <taxon>Actinomycetes</taxon>
        <taxon>Actinomycetales</taxon>
        <taxon>Actinomycetaceae</taxon>
        <taxon>Scrofimicrobium</taxon>
    </lineage>
</organism>
<proteinExistence type="predicted"/>